<comment type="similarity">
    <text evidence="1">Belongs to the carbohydrate kinase PfkB family.</text>
</comment>
<evidence type="ECO:0000256" key="2">
    <source>
        <dbReference type="ARBA" id="ARBA00022679"/>
    </source>
</evidence>
<keyword evidence="6" id="KW-1185">Reference proteome</keyword>
<protein>
    <submittedName>
        <fullName evidence="5">2-dehydro-3-deoxygluconokinase</fullName>
    </submittedName>
</protein>
<sequence length="330" mass="36647">MKKIVSLGEVMLRLSPPSSQRFFQAHQLDLEFGGSEANVGAALAFWGHHVIHLTAFPDHEIGLAAAANLRRCGIDTSFIQFTEGRIGVYFLEQGAMQRSSKIIYDRADSVFTKVDSSKFNWDSILKDADALHWSGITPALSQECADFTLRALEEANKRNITVFGDLNYRSNLWNYGKKPHEMMPELMAFTNVMIAGTRDFNNCLDENYGGFEAAKSDLFKKFKNLKYIANTKRESLSSSHNRISAKIYSHDQTFSSKEYDLPQIVDRVGTGDAFAGGLIHGLLTHDPMQAIEFGMAAGALKHSVPGDVLLCSEAEIQELVVGESIGKIKR</sequence>
<dbReference type="Proteomes" id="UP000185221">
    <property type="component" value="Unassembled WGS sequence"/>
</dbReference>
<keyword evidence="3 5" id="KW-0418">Kinase</keyword>
<evidence type="ECO:0000259" key="4">
    <source>
        <dbReference type="Pfam" id="PF00294"/>
    </source>
</evidence>
<name>A0A1N6DX87_9BACT</name>
<reference evidence="6" key="1">
    <citation type="submission" date="2016-11" db="EMBL/GenBank/DDBJ databases">
        <authorList>
            <person name="Varghese N."/>
            <person name="Submissions S."/>
        </authorList>
    </citation>
    <scope>NUCLEOTIDE SEQUENCE [LARGE SCALE GENOMIC DNA]</scope>
    <source>
        <strain evidence="6">DSM 15292</strain>
    </source>
</reference>
<organism evidence="5 6">
    <name type="scientific">Algoriphagus halophilus</name>
    <dbReference type="NCBI Taxonomy" id="226505"/>
    <lineage>
        <taxon>Bacteria</taxon>
        <taxon>Pseudomonadati</taxon>
        <taxon>Bacteroidota</taxon>
        <taxon>Cytophagia</taxon>
        <taxon>Cytophagales</taxon>
        <taxon>Cyclobacteriaceae</taxon>
        <taxon>Algoriphagus</taxon>
    </lineage>
</organism>
<dbReference type="AlphaFoldDB" id="A0A1N6DX87"/>
<dbReference type="InterPro" id="IPR029056">
    <property type="entry name" value="Ribokinase-like"/>
</dbReference>
<dbReference type="RefSeq" id="WP_074224177.1">
    <property type="nucleotide sequence ID" value="NZ_FSRC01000001.1"/>
</dbReference>
<evidence type="ECO:0000313" key="6">
    <source>
        <dbReference type="Proteomes" id="UP000185221"/>
    </source>
</evidence>
<dbReference type="SUPFAM" id="SSF53613">
    <property type="entry name" value="Ribokinase-like"/>
    <property type="match status" value="1"/>
</dbReference>
<keyword evidence="2" id="KW-0808">Transferase</keyword>
<evidence type="ECO:0000256" key="3">
    <source>
        <dbReference type="ARBA" id="ARBA00022777"/>
    </source>
</evidence>
<dbReference type="EMBL" id="FSRC01000001">
    <property type="protein sequence ID" value="SIN75337.1"/>
    <property type="molecule type" value="Genomic_DNA"/>
</dbReference>
<gene>
    <name evidence="5" type="ORF">SAMN05444394_1491</name>
</gene>
<proteinExistence type="inferred from homology"/>
<dbReference type="InterPro" id="IPR011611">
    <property type="entry name" value="PfkB_dom"/>
</dbReference>
<dbReference type="InterPro" id="IPR052700">
    <property type="entry name" value="Carb_kinase_PfkB-like"/>
</dbReference>
<dbReference type="GO" id="GO:0016301">
    <property type="term" value="F:kinase activity"/>
    <property type="evidence" value="ECO:0007669"/>
    <property type="project" value="UniProtKB-KW"/>
</dbReference>
<evidence type="ECO:0000256" key="1">
    <source>
        <dbReference type="ARBA" id="ARBA00010688"/>
    </source>
</evidence>
<dbReference type="CDD" id="cd01166">
    <property type="entry name" value="KdgK"/>
    <property type="match status" value="1"/>
</dbReference>
<dbReference type="PANTHER" id="PTHR43320">
    <property type="entry name" value="SUGAR KINASE"/>
    <property type="match status" value="1"/>
</dbReference>
<dbReference type="OrthoDB" id="9813569at2"/>
<dbReference type="Pfam" id="PF00294">
    <property type="entry name" value="PfkB"/>
    <property type="match status" value="1"/>
</dbReference>
<feature type="domain" description="Carbohydrate kinase PfkB" evidence="4">
    <location>
        <begin position="1"/>
        <end position="307"/>
    </location>
</feature>
<dbReference type="Gene3D" id="3.40.1190.20">
    <property type="match status" value="1"/>
</dbReference>
<dbReference type="STRING" id="226505.SAMN05444394_1491"/>
<accession>A0A1N6DX87</accession>
<dbReference type="PANTHER" id="PTHR43320:SF2">
    <property type="entry name" value="2-DEHYDRO-3-DEOXYGLUCONOKINASE_2-DEHYDRO-3-DEOXYGALACTONOKINASE"/>
    <property type="match status" value="1"/>
</dbReference>
<evidence type="ECO:0000313" key="5">
    <source>
        <dbReference type="EMBL" id="SIN75337.1"/>
    </source>
</evidence>